<feature type="transmembrane region" description="Helical" evidence="2">
    <location>
        <begin position="293"/>
        <end position="317"/>
    </location>
</feature>
<gene>
    <name evidence="3" type="primary">DTX24_4</name>
    <name evidence="3" type="ORF">CK203_078039</name>
</gene>
<comment type="similarity">
    <text evidence="1">Belongs to the multi antimicrobial extrusion (MATE) (TC 2.A.66.1) family.</text>
</comment>
<feature type="transmembrane region" description="Helical" evidence="2">
    <location>
        <begin position="88"/>
        <end position="106"/>
    </location>
</feature>
<dbReference type="GO" id="GO:0015297">
    <property type="term" value="F:antiporter activity"/>
    <property type="evidence" value="ECO:0007669"/>
    <property type="project" value="InterPro"/>
</dbReference>
<dbReference type="EMBL" id="QGNW01001623">
    <property type="protein sequence ID" value="RVW34800.1"/>
    <property type="molecule type" value="Genomic_DNA"/>
</dbReference>
<keyword evidence="2" id="KW-0812">Transmembrane</keyword>
<feature type="transmembrane region" description="Helical" evidence="2">
    <location>
        <begin position="118"/>
        <end position="142"/>
    </location>
</feature>
<protein>
    <submittedName>
        <fullName evidence="3">Protein detoxification 24</fullName>
    </submittedName>
</protein>
<evidence type="ECO:0000313" key="4">
    <source>
        <dbReference type="Proteomes" id="UP000288805"/>
    </source>
</evidence>
<evidence type="ECO:0000256" key="1">
    <source>
        <dbReference type="ARBA" id="ARBA00010199"/>
    </source>
</evidence>
<proteinExistence type="inferred from homology"/>
<dbReference type="Pfam" id="PF01554">
    <property type="entry name" value="MatE"/>
    <property type="match status" value="1"/>
</dbReference>
<sequence>MEISLEIIAIHRQANMYKLALQAEVSIKPHSSMLFWVSRQWVEEISTGREFLQNKLLLGMSSATETLCGQAFGANQYHMMGIYLQRSWIVDAVVATILTCLFIFETPLFELLGQEEEVAIAAGNFSLWFIPILYFYVFTLTIQMYLQAQLKNMIVGWLSASSFVLPVLLSWIFVIKLNLGCPKTWRGFTTAAFTDIPPVVKLSISSGFMLCLELWYYAIVLLLAGYLKNTLVAISAFSICINIYAWELMLALGFLDAACVRVSNELRRENAAAVNFFVNVIPRVAVGAGWQSLVAFVNLGCYYVIGVPFGALLAYVADLSVEKASERLSRWFLQSSEESHGSSHQF</sequence>
<keyword evidence="2" id="KW-0472">Membrane</keyword>
<dbReference type="AlphaFoldDB" id="A0A438DH67"/>
<accession>A0A438DH67</accession>
<feature type="transmembrane region" description="Helical" evidence="2">
    <location>
        <begin position="202"/>
        <end position="224"/>
    </location>
</feature>
<keyword evidence="2" id="KW-1133">Transmembrane helix</keyword>
<reference evidence="3 4" key="1">
    <citation type="journal article" date="2018" name="PLoS Genet.">
        <title>Population sequencing reveals clonal diversity and ancestral inbreeding in the grapevine cultivar Chardonnay.</title>
        <authorList>
            <person name="Roach M.J."/>
            <person name="Johnson D.L."/>
            <person name="Bohlmann J."/>
            <person name="van Vuuren H.J."/>
            <person name="Jones S.J."/>
            <person name="Pretorius I.S."/>
            <person name="Schmidt S.A."/>
            <person name="Borneman A.R."/>
        </authorList>
    </citation>
    <scope>NUCLEOTIDE SEQUENCE [LARGE SCALE GENOMIC DNA]</scope>
    <source>
        <strain evidence="4">cv. Chardonnay</strain>
        <tissue evidence="3">Leaf</tissue>
    </source>
</reference>
<feature type="transmembrane region" description="Helical" evidence="2">
    <location>
        <begin position="231"/>
        <end position="255"/>
    </location>
</feature>
<evidence type="ECO:0000256" key="2">
    <source>
        <dbReference type="SAM" id="Phobius"/>
    </source>
</evidence>
<dbReference type="PANTHER" id="PTHR11206">
    <property type="entry name" value="MULTIDRUG RESISTANCE PROTEIN"/>
    <property type="match status" value="1"/>
</dbReference>
<dbReference type="Proteomes" id="UP000288805">
    <property type="component" value="Unassembled WGS sequence"/>
</dbReference>
<dbReference type="GO" id="GO:0042910">
    <property type="term" value="F:xenobiotic transmembrane transporter activity"/>
    <property type="evidence" value="ECO:0007669"/>
    <property type="project" value="InterPro"/>
</dbReference>
<dbReference type="GO" id="GO:0016020">
    <property type="term" value="C:membrane"/>
    <property type="evidence" value="ECO:0007669"/>
    <property type="project" value="InterPro"/>
</dbReference>
<evidence type="ECO:0000313" key="3">
    <source>
        <dbReference type="EMBL" id="RVW34800.1"/>
    </source>
</evidence>
<dbReference type="InterPro" id="IPR002528">
    <property type="entry name" value="MATE_fam"/>
</dbReference>
<organism evidence="3 4">
    <name type="scientific">Vitis vinifera</name>
    <name type="common">Grape</name>
    <dbReference type="NCBI Taxonomy" id="29760"/>
    <lineage>
        <taxon>Eukaryota</taxon>
        <taxon>Viridiplantae</taxon>
        <taxon>Streptophyta</taxon>
        <taxon>Embryophyta</taxon>
        <taxon>Tracheophyta</taxon>
        <taxon>Spermatophyta</taxon>
        <taxon>Magnoliopsida</taxon>
        <taxon>eudicotyledons</taxon>
        <taxon>Gunneridae</taxon>
        <taxon>Pentapetalae</taxon>
        <taxon>rosids</taxon>
        <taxon>Vitales</taxon>
        <taxon>Vitaceae</taxon>
        <taxon>Viteae</taxon>
        <taxon>Vitis</taxon>
    </lineage>
</organism>
<comment type="caution">
    <text evidence="3">The sequence shown here is derived from an EMBL/GenBank/DDBJ whole genome shotgun (WGS) entry which is preliminary data.</text>
</comment>
<feature type="transmembrane region" description="Helical" evidence="2">
    <location>
        <begin position="154"/>
        <end position="175"/>
    </location>
</feature>
<name>A0A438DH67_VITVI</name>